<dbReference type="EMBL" id="MT143354">
    <property type="protein sequence ID" value="QJA95903.1"/>
    <property type="molecule type" value="Genomic_DNA"/>
</dbReference>
<keyword evidence="1" id="KW-1133">Transmembrane helix</keyword>
<protein>
    <submittedName>
        <fullName evidence="2">Uncharacterized protein</fullName>
    </submittedName>
</protein>
<proteinExistence type="predicted"/>
<evidence type="ECO:0000313" key="2">
    <source>
        <dbReference type="EMBL" id="QJA95903.1"/>
    </source>
</evidence>
<sequence length="64" mass="7692">MNPIFLYLIFGIIAFGAYYLARKLWDWLSIDPRDPHQTITDERFRQNKAQDRLMANGFVDNEER</sequence>
<keyword evidence="1" id="KW-0472">Membrane</keyword>
<name>A0A6M3LMV2_9ZZZZ</name>
<organism evidence="2">
    <name type="scientific">viral metagenome</name>
    <dbReference type="NCBI Taxonomy" id="1070528"/>
    <lineage>
        <taxon>unclassified sequences</taxon>
        <taxon>metagenomes</taxon>
        <taxon>organismal metagenomes</taxon>
    </lineage>
</organism>
<dbReference type="AlphaFoldDB" id="A0A6M3LMV2"/>
<accession>A0A6M3LMV2</accession>
<reference evidence="2" key="1">
    <citation type="submission" date="2020-03" db="EMBL/GenBank/DDBJ databases">
        <title>The deep terrestrial virosphere.</title>
        <authorList>
            <person name="Holmfeldt K."/>
            <person name="Nilsson E."/>
            <person name="Simone D."/>
            <person name="Lopez-Fernandez M."/>
            <person name="Wu X."/>
            <person name="de Brujin I."/>
            <person name="Lundin D."/>
            <person name="Andersson A."/>
            <person name="Bertilsson S."/>
            <person name="Dopson M."/>
        </authorList>
    </citation>
    <scope>NUCLEOTIDE SEQUENCE</scope>
    <source>
        <strain evidence="2">MM415B05093</strain>
    </source>
</reference>
<gene>
    <name evidence="2" type="ORF">MM415B05093_0005</name>
</gene>
<keyword evidence="1" id="KW-0812">Transmembrane</keyword>
<evidence type="ECO:0000256" key="1">
    <source>
        <dbReference type="SAM" id="Phobius"/>
    </source>
</evidence>
<feature type="transmembrane region" description="Helical" evidence="1">
    <location>
        <begin position="6"/>
        <end position="21"/>
    </location>
</feature>